<dbReference type="SMART" id="SM00089">
    <property type="entry name" value="PKD"/>
    <property type="match status" value="1"/>
</dbReference>
<dbReference type="Pfam" id="PF13229">
    <property type="entry name" value="Beta_helix"/>
    <property type="match status" value="1"/>
</dbReference>
<dbReference type="PROSITE" id="PS00330">
    <property type="entry name" value="HEMOLYSIN_CALCIUM"/>
    <property type="match status" value="1"/>
</dbReference>
<dbReference type="CDD" id="cd00110">
    <property type="entry name" value="LamG"/>
    <property type="match status" value="1"/>
</dbReference>
<dbReference type="InterPro" id="IPR000601">
    <property type="entry name" value="PKD_dom"/>
</dbReference>
<dbReference type="OrthoDB" id="3938151at2"/>
<organism evidence="2 3">
    <name type="scientific">Meridianimarinicoccus aquatilis</name>
    <dbReference type="NCBI Taxonomy" id="2552766"/>
    <lineage>
        <taxon>Bacteria</taxon>
        <taxon>Pseudomonadati</taxon>
        <taxon>Pseudomonadota</taxon>
        <taxon>Alphaproteobacteria</taxon>
        <taxon>Rhodobacterales</taxon>
        <taxon>Paracoccaceae</taxon>
        <taxon>Meridianimarinicoccus</taxon>
    </lineage>
</organism>
<dbReference type="PROSITE" id="PS50093">
    <property type="entry name" value="PKD"/>
    <property type="match status" value="1"/>
</dbReference>
<protein>
    <recommendedName>
        <fullName evidence="1">PKD domain-containing protein</fullName>
    </recommendedName>
</protein>
<name>A0A4R6AUH6_9RHOB</name>
<dbReference type="Pfam" id="PF00353">
    <property type="entry name" value="HemolysinCabind"/>
    <property type="match status" value="1"/>
</dbReference>
<accession>A0A4R6AUH6</accession>
<dbReference type="GO" id="GO:0005509">
    <property type="term" value="F:calcium ion binding"/>
    <property type="evidence" value="ECO:0007669"/>
    <property type="project" value="InterPro"/>
</dbReference>
<dbReference type="InterPro" id="IPR039448">
    <property type="entry name" value="Beta_helix"/>
</dbReference>
<proteinExistence type="predicted"/>
<dbReference type="InterPro" id="IPR018511">
    <property type="entry name" value="Hemolysin-typ_Ca-bd_CS"/>
</dbReference>
<dbReference type="Gene3D" id="2.160.20.10">
    <property type="entry name" value="Single-stranded right-handed beta-helix, Pectin lyase-like"/>
    <property type="match status" value="1"/>
</dbReference>
<dbReference type="RefSeq" id="WP_133343381.1">
    <property type="nucleotide sequence ID" value="NZ_SMZO01000031.1"/>
</dbReference>
<dbReference type="InterPro" id="IPR011050">
    <property type="entry name" value="Pectin_lyase_fold/virulence"/>
</dbReference>
<dbReference type="InterPro" id="IPR001791">
    <property type="entry name" value="Laminin_G"/>
</dbReference>
<gene>
    <name evidence="2" type="ORF">E2L05_13235</name>
</gene>
<dbReference type="SMART" id="SM00710">
    <property type="entry name" value="PbH1"/>
    <property type="match status" value="5"/>
</dbReference>
<dbReference type="Gene3D" id="2.60.40.10">
    <property type="entry name" value="Immunoglobulins"/>
    <property type="match status" value="1"/>
</dbReference>
<dbReference type="InterPro" id="IPR006626">
    <property type="entry name" value="PbH1"/>
</dbReference>
<dbReference type="InterPro" id="IPR013320">
    <property type="entry name" value="ConA-like_dom_sf"/>
</dbReference>
<dbReference type="InterPro" id="IPR001343">
    <property type="entry name" value="Hemolysn_Ca-bd"/>
</dbReference>
<dbReference type="SUPFAM" id="SSF51120">
    <property type="entry name" value="beta-Roll"/>
    <property type="match status" value="1"/>
</dbReference>
<dbReference type="InterPro" id="IPR012334">
    <property type="entry name" value="Pectin_lyas_fold"/>
</dbReference>
<dbReference type="InterPro" id="IPR035986">
    <property type="entry name" value="PKD_dom_sf"/>
</dbReference>
<dbReference type="Pfam" id="PF18911">
    <property type="entry name" value="PKD_4"/>
    <property type="match status" value="1"/>
</dbReference>
<sequence>MLSAIRNAPYRRLLHAGLVALCAPLWFLPAPADARFNVLDTSASYTPHLWGLERTWETECRDSQGCFSVSISTADAPGATHGATLTVSNSTDLQAALETSSPGSTIHLLAGNYGTLSLQNMSTDLRLVADPDAPAVLNGLDLKRVSGLELDGIVFDFVQTEGLKAHAQPFSIDASENIVIRNALFDGDNAFGTGTSADGYGTGTGLAILNSSDIAVIDSEITGFMKGLKLGSSNNVVLSGNEFHSMRSDALSMGSITNVLIENNYFHDRNPAPDTEDHADFIQLMSKNADIASSGLVVRGNLFDIGDGGKSQSLFLNNRAVQNGAGEDMFYRDFLIEDNVIINGQVNGIVIGATDGLIVRNNTVLHASPLDGDTTTAPVIKISEDSTNVVIADNVTGGLRGPEGQADWMVTGNVIVQNDSPALENYYGDLFIDPTGHLGGNPSKLMLLPDSPLALSGAGAASMIYMETPGTLTPIVQTESQPGNRASWVLDAGMTAGPDGLVGLDSAQFSWVFSDGVSAEGQKILRVFTEPGIYTATLTVTHANGQVAVSTTAIQVNGPDILGFDPETGQIVAHAYGLDEALTGSLLGSAQAPQSTTAAPSTSQATSQENLLDLSMLDSALSLSGDLLDPIYQNGQMEIALRFAAQPGRAADGEIMRLHGAFNVRMQDGTLEFSLTDTDGKTTVLTSQGGLLGDGWWHDVILRHDAHAGTLGLWVDGTLQASATDIGNMAVTTRDLTLGGAFGREAFDAWVSVFDLRTSQDSYAFSSVPEIQVLNPASTLPDTDQGEVLPLDSTPGAAQILKTMLALDTLLDDDTSTDAFAAAYLDAGRTVTTGEESGSVLRAADTGAFLLGDAGNDRLRAGSGNDVLQGGDGADQFIFDLRNGTSAGGNVVLDLSFAEGDSLRILDSAQSLWLRNEADIVTALEQGALDITAQDGALRLSLPGGTTDILLLSYEFDTPWESWA</sequence>
<dbReference type="SUPFAM" id="SSF51126">
    <property type="entry name" value="Pectin lyase-like"/>
    <property type="match status" value="1"/>
</dbReference>
<dbReference type="Pfam" id="PF02210">
    <property type="entry name" value="Laminin_G_2"/>
    <property type="match status" value="1"/>
</dbReference>
<dbReference type="InterPro" id="IPR013783">
    <property type="entry name" value="Ig-like_fold"/>
</dbReference>
<dbReference type="EMBL" id="SMZO01000031">
    <property type="protein sequence ID" value="TDL86388.1"/>
    <property type="molecule type" value="Genomic_DNA"/>
</dbReference>
<dbReference type="SUPFAM" id="SSF49299">
    <property type="entry name" value="PKD domain"/>
    <property type="match status" value="1"/>
</dbReference>
<feature type="domain" description="PKD" evidence="1">
    <location>
        <begin position="505"/>
        <end position="556"/>
    </location>
</feature>
<evidence type="ECO:0000313" key="2">
    <source>
        <dbReference type="EMBL" id="TDL86388.1"/>
    </source>
</evidence>
<evidence type="ECO:0000259" key="1">
    <source>
        <dbReference type="PROSITE" id="PS50093"/>
    </source>
</evidence>
<dbReference type="SUPFAM" id="SSF49899">
    <property type="entry name" value="Concanavalin A-like lectins/glucanases"/>
    <property type="match status" value="1"/>
</dbReference>
<comment type="caution">
    <text evidence="2">The sequence shown here is derived from an EMBL/GenBank/DDBJ whole genome shotgun (WGS) entry which is preliminary data.</text>
</comment>
<dbReference type="Gene3D" id="2.150.10.10">
    <property type="entry name" value="Serralysin-like metalloprotease, C-terminal"/>
    <property type="match status" value="1"/>
</dbReference>
<keyword evidence="3" id="KW-1185">Reference proteome</keyword>
<dbReference type="InterPro" id="IPR022409">
    <property type="entry name" value="PKD/Chitinase_dom"/>
</dbReference>
<reference evidence="2 3" key="1">
    <citation type="submission" date="2019-03" db="EMBL/GenBank/DDBJ databases">
        <title>Rhodobacteraceae bacterium SM1902, a new member of the family Rhodobacteraceae isolated from Yantai.</title>
        <authorList>
            <person name="Sun Y."/>
        </authorList>
    </citation>
    <scope>NUCLEOTIDE SEQUENCE [LARGE SCALE GENOMIC DNA]</scope>
    <source>
        <strain evidence="2 3">SM1902</strain>
    </source>
</reference>
<dbReference type="Gene3D" id="2.60.120.200">
    <property type="match status" value="1"/>
</dbReference>
<dbReference type="InterPro" id="IPR011049">
    <property type="entry name" value="Serralysin-like_metalloprot_C"/>
</dbReference>
<dbReference type="AlphaFoldDB" id="A0A4R6AUH6"/>
<dbReference type="Proteomes" id="UP000294562">
    <property type="component" value="Unassembled WGS sequence"/>
</dbReference>
<evidence type="ECO:0000313" key="3">
    <source>
        <dbReference type="Proteomes" id="UP000294562"/>
    </source>
</evidence>
<dbReference type="CDD" id="cd00146">
    <property type="entry name" value="PKD"/>
    <property type="match status" value="1"/>
</dbReference>